<protein>
    <submittedName>
        <fullName evidence="5">GPP34 family phosphoprotein</fullName>
    </submittedName>
</protein>
<dbReference type="OrthoDB" id="4321663at2"/>
<dbReference type="Pfam" id="PF05719">
    <property type="entry name" value="GPP34"/>
    <property type="match status" value="1"/>
</dbReference>
<dbReference type="RefSeq" id="WP_127051022.1">
    <property type="nucleotide sequence ID" value="NZ_RZGZ01000004.1"/>
</dbReference>
<reference evidence="5 6" key="1">
    <citation type="submission" date="2018-12" db="EMBL/GenBank/DDBJ databases">
        <authorList>
            <person name="Li F."/>
        </authorList>
    </citation>
    <scope>NUCLEOTIDE SEQUENCE [LARGE SCALE GENOMIC DNA]</scope>
    <source>
        <strain evidence="5 6">EGI 6500705</strain>
    </source>
</reference>
<dbReference type="AlphaFoldDB" id="A0A3S0XXJ4"/>
<dbReference type="Gene3D" id="1.10.3630.10">
    <property type="entry name" value="yeast vps74-n-term truncation variant domain like"/>
    <property type="match status" value="1"/>
</dbReference>
<evidence type="ECO:0000313" key="5">
    <source>
        <dbReference type="EMBL" id="RUQ98169.1"/>
    </source>
</evidence>
<evidence type="ECO:0000313" key="6">
    <source>
        <dbReference type="Proteomes" id="UP000274909"/>
    </source>
</evidence>
<dbReference type="InterPro" id="IPR038261">
    <property type="entry name" value="GPP34-like_sf"/>
</dbReference>
<dbReference type="GO" id="GO:0005737">
    <property type="term" value="C:cytoplasm"/>
    <property type="evidence" value="ECO:0007669"/>
    <property type="project" value="UniProtKB-ARBA"/>
</dbReference>
<dbReference type="Proteomes" id="UP000274909">
    <property type="component" value="Unassembled WGS sequence"/>
</dbReference>
<dbReference type="GO" id="GO:0012505">
    <property type="term" value="C:endomembrane system"/>
    <property type="evidence" value="ECO:0007669"/>
    <property type="project" value="UniProtKB-ARBA"/>
</dbReference>
<proteinExistence type="predicted"/>
<evidence type="ECO:0000256" key="1">
    <source>
        <dbReference type="ARBA" id="ARBA00004255"/>
    </source>
</evidence>
<keyword evidence="3" id="KW-0446">Lipid-binding</keyword>
<accession>A0A3S0XXJ4</accession>
<comment type="caution">
    <text evidence="5">The sequence shown here is derived from an EMBL/GenBank/DDBJ whole genome shotgun (WGS) entry which is preliminary data.</text>
</comment>
<dbReference type="EMBL" id="RZGZ01000004">
    <property type="protein sequence ID" value="RUQ98169.1"/>
    <property type="molecule type" value="Genomic_DNA"/>
</dbReference>
<dbReference type="GO" id="GO:0070273">
    <property type="term" value="F:phosphatidylinositol-4-phosphate binding"/>
    <property type="evidence" value="ECO:0007669"/>
    <property type="project" value="InterPro"/>
</dbReference>
<keyword evidence="4" id="KW-0472">Membrane</keyword>
<sequence length="238" mass="25230">MTDQPAPRAEGAAAPALGEHLLVEDLMLLLFQPDSGSIAGENILFYVLAGAALGDLTIQERIEVRKEGALTNRVYALDATTAPDELLAPGLAYISPKPRDVQTVLAAIGPDLRAPVLDRLVERGDITREQGKTLGIFPSTKLTLGSDRRAGLIERVRAVLTDGETPDVRTAASIALLSASGTLPQFHNEIPWSGDVYTRAKAIERGDWGAAAASEAVTRTMTAILTNALIAAFVLPRA</sequence>
<dbReference type="InterPro" id="IPR008628">
    <property type="entry name" value="GPP34-like"/>
</dbReference>
<organism evidence="5 6">
    <name type="scientific">Labedella endophytica</name>
    <dbReference type="NCBI Taxonomy" id="1523160"/>
    <lineage>
        <taxon>Bacteria</taxon>
        <taxon>Bacillati</taxon>
        <taxon>Actinomycetota</taxon>
        <taxon>Actinomycetes</taxon>
        <taxon>Micrococcales</taxon>
        <taxon>Microbacteriaceae</taxon>
        <taxon>Labedella</taxon>
    </lineage>
</organism>
<evidence type="ECO:0000256" key="2">
    <source>
        <dbReference type="ARBA" id="ARBA00023034"/>
    </source>
</evidence>
<comment type="subcellular location">
    <subcellularLocation>
        <location evidence="1">Golgi apparatus membrane</location>
        <topology evidence="1">Peripheral membrane protein</topology>
        <orientation evidence="1">Cytoplasmic side</orientation>
    </subcellularLocation>
</comment>
<gene>
    <name evidence="5" type="ORF">ELQ94_14200</name>
</gene>
<keyword evidence="6" id="KW-1185">Reference proteome</keyword>
<name>A0A3S0XXJ4_9MICO</name>
<keyword evidence="2" id="KW-0333">Golgi apparatus</keyword>
<evidence type="ECO:0000256" key="3">
    <source>
        <dbReference type="ARBA" id="ARBA00023121"/>
    </source>
</evidence>
<evidence type="ECO:0000256" key="4">
    <source>
        <dbReference type="ARBA" id="ARBA00023136"/>
    </source>
</evidence>